<sequence>MYLMPLPSRNMPVNNAVRRHSGPEIAIRSFQMSSGRNDIVRTKIIYPSVLLDNGSVYFRCYRPGNKK</sequence>
<dbReference type="Proteomes" id="UP000222788">
    <property type="component" value="Unassembled WGS sequence"/>
</dbReference>
<name>A0A2C5WYE3_9PEZI</name>
<reference evidence="1 2" key="2">
    <citation type="journal article" date="2013" name="IMA Fungus">
        <title>IMA Genome-F 1: Ceratocystis fimbriata: Draft nuclear genome sequence for the plant pathogen, Ceratocystis fimbriata.</title>
        <authorList>
            <person name="Wilken P.M."/>
            <person name="Steenkamp E.T."/>
            <person name="Wingfield M.J."/>
            <person name="de Beer Z.W."/>
            <person name="Wingfield B.D."/>
        </authorList>
    </citation>
    <scope>NUCLEOTIDE SEQUENCE [LARGE SCALE GENOMIC DNA]</scope>
    <source>
        <strain evidence="1 2">CBS 114723</strain>
    </source>
</reference>
<protein>
    <submittedName>
        <fullName evidence="1">Uncharacterized protein</fullName>
    </submittedName>
</protein>
<organism evidence="1 2">
    <name type="scientific">Ceratocystis fimbriata CBS 114723</name>
    <dbReference type="NCBI Taxonomy" id="1035309"/>
    <lineage>
        <taxon>Eukaryota</taxon>
        <taxon>Fungi</taxon>
        <taxon>Dikarya</taxon>
        <taxon>Ascomycota</taxon>
        <taxon>Pezizomycotina</taxon>
        <taxon>Sordariomycetes</taxon>
        <taxon>Hypocreomycetidae</taxon>
        <taxon>Microascales</taxon>
        <taxon>Ceratocystidaceae</taxon>
        <taxon>Ceratocystis</taxon>
    </lineage>
</organism>
<dbReference type="EMBL" id="APWK03000120">
    <property type="protein sequence ID" value="PHH50634.1"/>
    <property type="molecule type" value="Genomic_DNA"/>
</dbReference>
<proteinExistence type="predicted"/>
<comment type="caution">
    <text evidence="1">The sequence shown here is derived from an EMBL/GenBank/DDBJ whole genome shotgun (WGS) entry which is preliminary data.</text>
</comment>
<gene>
    <name evidence="1" type="ORF">CFIMG_007371RA00001</name>
</gene>
<dbReference type="AlphaFoldDB" id="A0A2C5WYE3"/>
<reference evidence="1 2" key="1">
    <citation type="journal article" date="2013" name="Fungal Biol.">
        <title>Analysis of microsatellite markers in the genome of the plant pathogen Ceratocystis fimbriata.</title>
        <authorList>
            <person name="Simpson M.C."/>
            <person name="Wilken P.M."/>
            <person name="Coetzee M.P."/>
            <person name="Wingfield M.J."/>
            <person name="Wingfield B.D."/>
        </authorList>
    </citation>
    <scope>NUCLEOTIDE SEQUENCE [LARGE SCALE GENOMIC DNA]</scope>
    <source>
        <strain evidence="1 2">CBS 114723</strain>
    </source>
</reference>
<evidence type="ECO:0000313" key="1">
    <source>
        <dbReference type="EMBL" id="PHH50634.1"/>
    </source>
</evidence>
<accession>A0A2C5WYE3</accession>
<evidence type="ECO:0000313" key="2">
    <source>
        <dbReference type="Proteomes" id="UP000222788"/>
    </source>
</evidence>
<keyword evidence="2" id="KW-1185">Reference proteome</keyword>